<comment type="cofactor">
    <cofactor evidence="1">
        <name>FAD</name>
        <dbReference type="ChEBI" id="CHEBI:57692"/>
    </cofactor>
</comment>
<dbReference type="InterPro" id="IPR015345">
    <property type="entry name" value="Cytokinin_DH_FAD/cytokin-bd"/>
</dbReference>
<dbReference type="InterPro" id="IPR016167">
    <property type="entry name" value="FAD-bd_PCMH_sub1"/>
</dbReference>
<gene>
    <name evidence="7" type="ORF">EPA93_16345</name>
</gene>
<dbReference type="InterPro" id="IPR050432">
    <property type="entry name" value="FAD-linked_Oxidoreductases_BP"/>
</dbReference>
<dbReference type="SUPFAM" id="SSF56176">
    <property type="entry name" value="FAD-binding/transporter-associated domain-like"/>
    <property type="match status" value="1"/>
</dbReference>
<dbReference type="RefSeq" id="WP_129888531.1">
    <property type="nucleotide sequence ID" value="NZ_CP035758.1"/>
</dbReference>
<dbReference type="KEGG" id="kbs:EPA93_16345"/>
<dbReference type="InterPro" id="IPR016166">
    <property type="entry name" value="FAD-bd_PCMH"/>
</dbReference>
<dbReference type="EMBL" id="CP035758">
    <property type="protein sequence ID" value="QBD77474.1"/>
    <property type="molecule type" value="Genomic_DNA"/>
</dbReference>
<dbReference type="Pfam" id="PF01565">
    <property type="entry name" value="FAD_binding_4"/>
    <property type="match status" value="1"/>
</dbReference>
<evidence type="ECO:0000256" key="2">
    <source>
        <dbReference type="ARBA" id="ARBA00005466"/>
    </source>
</evidence>
<sequence length="485" mass="54521">MDKDLVGQHDELVHAQVNAEKRRSRDSLAAQRRLLPPHTPIPAFDGTFSTLEAECQRAAYDFGHSIHNSPIAVLKPGSFEDLIRIVQFARQHQLQIAPRGQGHSMYGQAQVKDGIVVDTSSLRNICAIHSDRVEVEAGVLWQDLLRATIEHGLLPPVYPNYPGLSIGGVLSVGGFGPGSQRYGAVVDNVLELQVVTGAGKLEICSPDHQPDLFEATLAGLGQCAIIARATLRLIPAKTRVRVFQLFYPTLASLIQEAESLLHRDDERFDSMLIILAYVDANPGGMWVYMLNAIKSYTPPVDQIENDFLLRDLHYLRGRECIHDMRSIDYVRSIADWTVPHNENDTNYHSWFDVFVPTSTVTNYIHEALKSVSPLRTGFTSILTPLNASRFRRQLLRLPATETFFLIDLLRTDTTREALANSMVYNRTFFERCCALGGTRYPIGMLELSAQDWKKHYGAQWDTFMQMKNLFDPDCILTPGPGIFQQ</sequence>
<dbReference type="InterPro" id="IPR036318">
    <property type="entry name" value="FAD-bd_PCMH-like_sf"/>
</dbReference>
<dbReference type="InterPro" id="IPR006093">
    <property type="entry name" value="Oxy_OxRdtase_FAD_BS"/>
</dbReference>
<dbReference type="InterPro" id="IPR016170">
    <property type="entry name" value="Cytok_DH_C_sf"/>
</dbReference>
<dbReference type="Gene3D" id="3.40.462.10">
    <property type="entry name" value="FAD-linked oxidases, C-terminal domain"/>
    <property type="match status" value="1"/>
</dbReference>
<keyword evidence="8" id="KW-1185">Reference proteome</keyword>
<reference evidence="7 8" key="1">
    <citation type="submission" date="2019-01" db="EMBL/GenBank/DDBJ databases">
        <title>Ktedonosporobacter rubrisoli SCAWS-G2.</title>
        <authorList>
            <person name="Huang Y."/>
            <person name="Yan B."/>
        </authorList>
    </citation>
    <scope>NUCLEOTIDE SEQUENCE [LARGE SCALE GENOMIC DNA]</scope>
    <source>
        <strain evidence="7 8">SCAWS-G2</strain>
    </source>
</reference>
<proteinExistence type="inferred from homology"/>
<dbReference type="OrthoDB" id="9800184at2"/>
<protein>
    <submittedName>
        <fullName evidence="7">FAD-binding protein</fullName>
    </submittedName>
</protein>
<evidence type="ECO:0000259" key="6">
    <source>
        <dbReference type="PROSITE" id="PS51387"/>
    </source>
</evidence>
<keyword evidence="5" id="KW-0560">Oxidoreductase</keyword>
<comment type="similarity">
    <text evidence="2">Belongs to the oxygen-dependent FAD-linked oxidoreductase family.</text>
</comment>
<name>A0A4P6JQB8_KTERU</name>
<dbReference type="Proteomes" id="UP000290365">
    <property type="component" value="Chromosome"/>
</dbReference>
<evidence type="ECO:0000256" key="3">
    <source>
        <dbReference type="ARBA" id="ARBA00022630"/>
    </source>
</evidence>
<dbReference type="InterPro" id="IPR006094">
    <property type="entry name" value="Oxid_FAD_bind_N"/>
</dbReference>
<dbReference type="Gene3D" id="3.30.465.10">
    <property type="match status" value="1"/>
</dbReference>
<accession>A0A4P6JQB8</accession>
<dbReference type="Gene3D" id="3.30.43.10">
    <property type="entry name" value="Uridine Diphospho-n-acetylenolpyruvylglucosamine Reductase, domain 2"/>
    <property type="match status" value="2"/>
</dbReference>
<dbReference type="PANTHER" id="PTHR13878">
    <property type="entry name" value="GULONOLACTONE OXIDASE"/>
    <property type="match status" value="1"/>
</dbReference>
<keyword evidence="4" id="KW-0274">FAD</keyword>
<dbReference type="GO" id="GO:0009690">
    <property type="term" value="P:cytokinin metabolic process"/>
    <property type="evidence" value="ECO:0007669"/>
    <property type="project" value="InterPro"/>
</dbReference>
<dbReference type="PANTHER" id="PTHR13878:SF53">
    <property type="entry name" value="CYTOKININ DEHYDROGENASE 6"/>
    <property type="match status" value="1"/>
</dbReference>
<dbReference type="InterPro" id="IPR016169">
    <property type="entry name" value="FAD-bd_PCMH_sub2"/>
</dbReference>
<evidence type="ECO:0000313" key="8">
    <source>
        <dbReference type="Proteomes" id="UP000290365"/>
    </source>
</evidence>
<dbReference type="PROSITE" id="PS00862">
    <property type="entry name" value="OX2_COVAL_FAD"/>
    <property type="match status" value="1"/>
</dbReference>
<dbReference type="SUPFAM" id="SSF55103">
    <property type="entry name" value="FAD-linked oxidases, C-terminal domain"/>
    <property type="match status" value="1"/>
</dbReference>
<organism evidence="7 8">
    <name type="scientific">Ktedonosporobacter rubrisoli</name>
    <dbReference type="NCBI Taxonomy" id="2509675"/>
    <lineage>
        <taxon>Bacteria</taxon>
        <taxon>Bacillati</taxon>
        <taxon>Chloroflexota</taxon>
        <taxon>Ktedonobacteria</taxon>
        <taxon>Ktedonobacterales</taxon>
        <taxon>Ktedonosporobacteraceae</taxon>
        <taxon>Ktedonosporobacter</taxon>
    </lineage>
</organism>
<evidence type="ECO:0000256" key="4">
    <source>
        <dbReference type="ARBA" id="ARBA00022827"/>
    </source>
</evidence>
<dbReference type="AlphaFoldDB" id="A0A4P6JQB8"/>
<dbReference type="GO" id="GO:0019139">
    <property type="term" value="F:cytokinin dehydrogenase activity"/>
    <property type="evidence" value="ECO:0007669"/>
    <property type="project" value="InterPro"/>
</dbReference>
<evidence type="ECO:0000256" key="1">
    <source>
        <dbReference type="ARBA" id="ARBA00001974"/>
    </source>
</evidence>
<dbReference type="Pfam" id="PF09265">
    <property type="entry name" value="Cytokin-bind"/>
    <property type="match status" value="1"/>
</dbReference>
<keyword evidence="3" id="KW-0285">Flavoprotein</keyword>
<dbReference type="PROSITE" id="PS51387">
    <property type="entry name" value="FAD_PCMH"/>
    <property type="match status" value="1"/>
</dbReference>
<dbReference type="InterPro" id="IPR016164">
    <property type="entry name" value="FAD-linked_Oxase-like_C"/>
</dbReference>
<evidence type="ECO:0000256" key="5">
    <source>
        <dbReference type="ARBA" id="ARBA00023002"/>
    </source>
</evidence>
<evidence type="ECO:0000313" key="7">
    <source>
        <dbReference type="EMBL" id="QBD77474.1"/>
    </source>
</evidence>
<dbReference type="GO" id="GO:0071949">
    <property type="term" value="F:FAD binding"/>
    <property type="evidence" value="ECO:0007669"/>
    <property type="project" value="InterPro"/>
</dbReference>
<feature type="domain" description="FAD-binding PCMH-type" evidence="6">
    <location>
        <begin position="66"/>
        <end position="236"/>
    </location>
</feature>